<name>A0ABW6JQ41_STRCE</name>
<keyword evidence="2" id="KW-1185">Reference proteome</keyword>
<proteinExistence type="predicted"/>
<dbReference type="RefSeq" id="WP_381728665.1">
    <property type="nucleotide sequence ID" value="NZ_JBHVBU010000156.1"/>
</dbReference>
<dbReference type="Proteomes" id="UP001600650">
    <property type="component" value="Unassembled WGS sequence"/>
</dbReference>
<reference evidence="1 2" key="1">
    <citation type="submission" date="2024-09" db="EMBL/GenBank/DDBJ databases">
        <title>The Natural Products Discovery Center: Release of the First 8490 Sequenced Strains for Exploring Actinobacteria Biosynthetic Diversity.</title>
        <authorList>
            <person name="Kalkreuter E."/>
            <person name="Kautsar S.A."/>
            <person name="Yang D."/>
            <person name="Bader C.D."/>
            <person name="Teijaro C.N."/>
            <person name="Fluegel L."/>
            <person name="Davis C.M."/>
            <person name="Simpson J.R."/>
            <person name="Lauterbach L."/>
            <person name="Steele A.D."/>
            <person name="Gui C."/>
            <person name="Meng S."/>
            <person name="Li G."/>
            <person name="Viehrig K."/>
            <person name="Ye F."/>
            <person name="Su P."/>
            <person name="Kiefer A.F."/>
            <person name="Nichols A."/>
            <person name="Cepeda A.J."/>
            <person name="Yan W."/>
            <person name="Fan B."/>
            <person name="Jiang Y."/>
            <person name="Adhikari A."/>
            <person name="Zheng C.-J."/>
            <person name="Schuster L."/>
            <person name="Cowan T.M."/>
            <person name="Smanski M.J."/>
            <person name="Chevrette M.G."/>
            <person name="De Carvalho L.P.S."/>
            <person name="Shen B."/>
        </authorList>
    </citation>
    <scope>NUCLEOTIDE SEQUENCE [LARGE SCALE GENOMIC DNA]</scope>
    <source>
        <strain evidence="1 2">NPDC057399</strain>
    </source>
</reference>
<organism evidence="1 2">
    <name type="scientific">Streptomyces cellulosae</name>
    <dbReference type="NCBI Taxonomy" id="1968"/>
    <lineage>
        <taxon>Bacteria</taxon>
        <taxon>Bacillati</taxon>
        <taxon>Actinomycetota</taxon>
        <taxon>Actinomycetes</taxon>
        <taxon>Kitasatosporales</taxon>
        <taxon>Streptomycetaceae</taxon>
        <taxon>Streptomyces</taxon>
    </lineage>
</organism>
<gene>
    <name evidence="1" type="ORF">ACFU0X_31580</name>
</gene>
<protein>
    <recommendedName>
        <fullName evidence="3">DNA primase/polymerase bifunctional N-terminal domain-containing protein</fullName>
    </recommendedName>
</protein>
<evidence type="ECO:0000313" key="2">
    <source>
        <dbReference type="Proteomes" id="UP001600650"/>
    </source>
</evidence>
<evidence type="ECO:0000313" key="1">
    <source>
        <dbReference type="EMBL" id="MFE7967526.1"/>
    </source>
</evidence>
<comment type="caution">
    <text evidence="1">The sequence shown here is derived from an EMBL/GenBank/DDBJ whole genome shotgun (WGS) entry which is preliminary data.</text>
</comment>
<sequence>MTPNSPALRPVQTSPGVLVHPTADRRLAAEQWLSTAHLTSPAQARREWRKAGMALLHLGALFSAVRIPLRLALAPIGGKCPSREADEFLAYALEDGPVICDPAGRRYYALVPASMPTTWHVAAAEWREDEVDCLGRDVYLGVPRLDRTSLEAGLLDSYWSVPMASAGSLCASLAVARLIAAGKHALAEEGGLL</sequence>
<evidence type="ECO:0008006" key="3">
    <source>
        <dbReference type="Google" id="ProtNLM"/>
    </source>
</evidence>
<accession>A0ABW6JQ41</accession>
<dbReference type="EMBL" id="JBHVBU010000156">
    <property type="protein sequence ID" value="MFE7967526.1"/>
    <property type="molecule type" value="Genomic_DNA"/>
</dbReference>